<sequence>MTGADGGNPRPRQVSAGYWMFVLSGVALVLLGLYALLLPHDTVRQALRDRGVAEDVISSALQLLVVQGATSVLGGLVVGFLAAGVRRGDPRFRRAEVAVSALLVILQLGSFVLGLGGTPLVAIALIAACVLVFLPSTAAWFTPAEPAAT</sequence>
<dbReference type="Proteomes" id="UP001164965">
    <property type="component" value="Chromosome"/>
</dbReference>
<evidence type="ECO:0000313" key="2">
    <source>
        <dbReference type="EMBL" id="UZJ25249.1"/>
    </source>
</evidence>
<keyword evidence="3" id="KW-1185">Reference proteome</keyword>
<gene>
    <name evidence="2" type="ORF">RHODO2019_01755</name>
</gene>
<keyword evidence="1" id="KW-0472">Membrane</keyword>
<feature type="transmembrane region" description="Helical" evidence="1">
    <location>
        <begin position="97"/>
        <end position="115"/>
    </location>
</feature>
<reference evidence="2" key="1">
    <citation type="submission" date="2022-10" db="EMBL/GenBank/DDBJ databases">
        <title>Rhodococcus sp.75.</title>
        <authorList>
            <person name="Sun M."/>
        </authorList>
    </citation>
    <scope>NUCLEOTIDE SEQUENCE</scope>
    <source>
        <strain evidence="2">75</strain>
    </source>
</reference>
<keyword evidence="1" id="KW-1133">Transmembrane helix</keyword>
<evidence type="ECO:0008006" key="4">
    <source>
        <dbReference type="Google" id="ProtNLM"/>
    </source>
</evidence>
<name>A0ABY6P189_9NOCA</name>
<dbReference type="RefSeq" id="WP_265383355.1">
    <property type="nucleotide sequence ID" value="NZ_CP110615.1"/>
</dbReference>
<feature type="transmembrane region" description="Helical" evidence="1">
    <location>
        <begin position="57"/>
        <end position="85"/>
    </location>
</feature>
<keyword evidence="1" id="KW-0812">Transmembrane</keyword>
<feature type="transmembrane region" description="Helical" evidence="1">
    <location>
        <begin position="121"/>
        <end position="141"/>
    </location>
</feature>
<protein>
    <recommendedName>
        <fullName evidence="4">MFS transporter</fullName>
    </recommendedName>
</protein>
<evidence type="ECO:0000313" key="3">
    <source>
        <dbReference type="Proteomes" id="UP001164965"/>
    </source>
</evidence>
<evidence type="ECO:0000256" key="1">
    <source>
        <dbReference type="SAM" id="Phobius"/>
    </source>
</evidence>
<feature type="transmembrane region" description="Helical" evidence="1">
    <location>
        <begin position="18"/>
        <end position="37"/>
    </location>
</feature>
<organism evidence="2 3">
    <name type="scientific">Rhodococcus antarcticus</name>
    <dbReference type="NCBI Taxonomy" id="2987751"/>
    <lineage>
        <taxon>Bacteria</taxon>
        <taxon>Bacillati</taxon>
        <taxon>Actinomycetota</taxon>
        <taxon>Actinomycetes</taxon>
        <taxon>Mycobacteriales</taxon>
        <taxon>Nocardiaceae</taxon>
        <taxon>Rhodococcus</taxon>
    </lineage>
</organism>
<accession>A0ABY6P189</accession>
<dbReference type="EMBL" id="CP110615">
    <property type="protein sequence ID" value="UZJ25249.1"/>
    <property type="molecule type" value="Genomic_DNA"/>
</dbReference>
<proteinExistence type="predicted"/>